<evidence type="ECO:0000313" key="8">
    <source>
        <dbReference type="EMBL" id="UJO14216.1"/>
    </source>
</evidence>
<proteinExistence type="inferred from homology"/>
<feature type="transmembrane region" description="Helical" evidence="7">
    <location>
        <begin position="140"/>
        <end position="164"/>
    </location>
</feature>
<evidence type="ECO:0000256" key="4">
    <source>
        <dbReference type="ARBA" id="ARBA00023136"/>
    </source>
</evidence>
<gene>
    <name evidence="8" type="ORF">CLAFUR5_02800</name>
</gene>
<evidence type="ECO:0000256" key="7">
    <source>
        <dbReference type="SAM" id="Phobius"/>
    </source>
</evidence>
<dbReference type="SUPFAM" id="SSF53474">
    <property type="entry name" value="alpha/beta-Hydrolases"/>
    <property type="match status" value="1"/>
</dbReference>
<dbReference type="OrthoDB" id="77878at2759"/>
<dbReference type="KEGG" id="ffu:CLAFUR5_02800"/>
<dbReference type="GO" id="GO:0005640">
    <property type="term" value="C:nuclear outer membrane"/>
    <property type="evidence" value="ECO:0007669"/>
    <property type="project" value="UniProtKB-SubCell"/>
</dbReference>
<keyword evidence="4 7" id="KW-0472">Membrane</keyword>
<dbReference type="EMBL" id="CP090164">
    <property type="protein sequence ID" value="UJO14216.1"/>
    <property type="molecule type" value="Genomic_DNA"/>
</dbReference>
<sequence>MSAQLKHIAKYTQGYQVLFPDSAILLVQSSIKDTFASGLCPAKIYHLNAGIAADAKQADRLNVAAAVIVSYKGSSDKDRPILLHSMSNGGGIASTRLATILRNQGHGKIFDRQVLDCQPSRPHRGLGIRAMVMQLPSNPIIRFIGTWVLTAWTYTGWFLHVTLLRREDIISRLRRLENDPNLFDLSLDRLYMYTKQDALVPWKEVHEHAQEAKRAGYLVTEDIFAEAPHCALVREDADRYWRQIEELARGPA</sequence>
<evidence type="ECO:0000313" key="9">
    <source>
        <dbReference type="Proteomes" id="UP000756132"/>
    </source>
</evidence>
<organism evidence="8 9">
    <name type="scientific">Passalora fulva</name>
    <name type="common">Tomato leaf mold</name>
    <name type="synonym">Cladosporium fulvum</name>
    <dbReference type="NCBI Taxonomy" id="5499"/>
    <lineage>
        <taxon>Eukaryota</taxon>
        <taxon>Fungi</taxon>
        <taxon>Dikarya</taxon>
        <taxon>Ascomycota</taxon>
        <taxon>Pezizomycotina</taxon>
        <taxon>Dothideomycetes</taxon>
        <taxon>Dothideomycetidae</taxon>
        <taxon>Mycosphaerellales</taxon>
        <taxon>Mycosphaerellaceae</taxon>
        <taxon>Fulvia</taxon>
    </lineage>
</organism>
<keyword evidence="3 7" id="KW-1133">Transmembrane helix</keyword>
<dbReference type="Pfam" id="PF05705">
    <property type="entry name" value="DUF829"/>
    <property type="match status" value="1"/>
</dbReference>
<evidence type="ECO:0000256" key="5">
    <source>
        <dbReference type="ARBA" id="ARBA00023242"/>
    </source>
</evidence>
<keyword evidence="2 7" id="KW-0812">Transmembrane</keyword>
<reference evidence="8" key="1">
    <citation type="submission" date="2021-12" db="EMBL/GenBank/DDBJ databases">
        <authorList>
            <person name="Zaccaron A."/>
            <person name="Stergiopoulos I."/>
        </authorList>
    </citation>
    <scope>NUCLEOTIDE SEQUENCE</scope>
    <source>
        <strain evidence="8">Race5_Kim</strain>
    </source>
</reference>
<protein>
    <submittedName>
        <fullName evidence="8">Uncharacterized protein</fullName>
    </submittedName>
</protein>
<evidence type="ECO:0000256" key="3">
    <source>
        <dbReference type="ARBA" id="ARBA00022989"/>
    </source>
</evidence>
<evidence type="ECO:0000256" key="2">
    <source>
        <dbReference type="ARBA" id="ARBA00022692"/>
    </source>
</evidence>
<dbReference type="OMA" id="DERRYWD"/>
<dbReference type="PANTHER" id="PTHR12265">
    <property type="entry name" value="TRANSMEMBRANE PROTEIN 53"/>
    <property type="match status" value="1"/>
</dbReference>
<accession>A0A9Q8LBB3</accession>
<dbReference type="Proteomes" id="UP000756132">
    <property type="component" value="Chromosome 2"/>
</dbReference>
<comment type="subcellular location">
    <subcellularLocation>
        <location evidence="6">Nucleus outer membrane</location>
        <topology evidence="6">Single-pass membrane protein</topology>
    </subcellularLocation>
</comment>
<dbReference type="InterPro" id="IPR008547">
    <property type="entry name" value="DUF829_TMEM53"/>
</dbReference>
<dbReference type="InterPro" id="IPR029058">
    <property type="entry name" value="AB_hydrolase_fold"/>
</dbReference>
<evidence type="ECO:0000256" key="1">
    <source>
        <dbReference type="ARBA" id="ARBA00007387"/>
    </source>
</evidence>
<dbReference type="GeneID" id="71982678"/>
<comment type="similarity">
    <text evidence="1">Belongs to the TMEM53 family.</text>
</comment>
<name>A0A9Q8LBB3_PASFU</name>
<reference evidence="8" key="2">
    <citation type="journal article" date="2022" name="Microb. Genom.">
        <title>A chromosome-scale genome assembly of the tomato pathogen Cladosporium fulvum reveals a compartmentalized genome architecture and the presence of a dispensable chromosome.</title>
        <authorList>
            <person name="Zaccaron A.Z."/>
            <person name="Chen L.H."/>
            <person name="Samaras A."/>
            <person name="Stergiopoulos I."/>
        </authorList>
    </citation>
    <scope>NUCLEOTIDE SEQUENCE</scope>
    <source>
        <strain evidence="8">Race5_Kim</strain>
    </source>
</reference>
<evidence type="ECO:0000256" key="6">
    <source>
        <dbReference type="ARBA" id="ARBA00034303"/>
    </source>
</evidence>
<dbReference type="RefSeq" id="XP_047758582.1">
    <property type="nucleotide sequence ID" value="XM_047901948.1"/>
</dbReference>
<keyword evidence="5" id="KW-0539">Nucleus</keyword>
<dbReference type="AlphaFoldDB" id="A0A9Q8LBB3"/>
<keyword evidence="9" id="KW-1185">Reference proteome</keyword>
<dbReference type="PANTHER" id="PTHR12265:SF30">
    <property type="entry name" value="TRANSMEMBRANE PROTEIN 53"/>
    <property type="match status" value="1"/>
</dbReference>